<name>A0A6A6DZW0_9PEZI</name>
<dbReference type="PANTHER" id="PTHR46082:SF11">
    <property type="entry name" value="AAA+ ATPASE DOMAIN-CONTAINING PROTEIN-RELATED"/>
    <property type="match status" value="1"/>
</dbReference>
<reference evidence="1" key="1">
    <citation type="journal article" date="2020" name="Stud. Mycol.">
        <title>101 Dothideomycetes genomes: a test case for predicting lifestyles and emergence of pathogens.</title>
        <authorList>
            <person name="Haridas S."/>
            <person name="Albert R."/>
            <person name="Binder M."/>
            <person name="Bloem J."/>
            <person name="Labutti K."/>
            <person name="Salamov A."/>
            <person name="Andreopoulos B."/>
            <person name="Baker S."/>
            <person name="Barry K."/>
            <person name="Bills G."/>
            <person name="Bluhm B."/>
            <person name="Cannon C."/>
            <person name="Castanera R."/>
            <person name="Culley D."/>
            <person name="Daum C."/>
            <person name="Ezra D."/>
            <person name="Gonzalez J."/>
            <person name="Henrissat B."/>
            <person name="Kuo A."/>
            <person name="Liang C."/>
            <person name="Lipzen A."/>
            <person name="Lutzoni F."/>
            <person name="Magnuson J."/>
            <person name="Mondo S."/>
            <person name="Nolan M."/>
            <person name="Ohm R."/>
            <person name="Pangilinan J."/>
            <person name="Park H.-J."/>
            <person name="Ramirez L."/>
            <person name="Alfaro M."/>
            <person name="Sun H."/>
            <person name="Tritt A."/>
            <person name="Yoshinaga Y."/>
            <person name="Zwiers L.-H."/>
            <person name="Turgeon B."/>
            <person name="Goodwin S."/>
            <person name="Spatafora J."/>
            <person name="Crous P."/>
            <person name="Grigoriev I."/>
        </authorList>
    </citation>
    <scope>NUCLEOTIDE SEQUENCE</scope>
    <source>
        <strain evidence="1">CBS 207.26</strain>
    </source>
</reference>
<proteinExistence type="predicted"/>
<dbReference type="AlphaFoldDB" id="A0A6A6DZW0"/>
<dbReference type="Proteomes" id="UP000800200">
    <property type="component" value="Unassembled WGS sequence"/>
</dbReference>
<sequence>MLDDHHNRLTQHCNIYVLGLIGPHSVVLACLPDGGTGTTSTAVVANHMKSDFTSMRFGLMVGVGGGVPSTKRHQTGRCCGK</sequence>
<protein>
    <submittedName>
        <fullName evidence="1">Uncharacterized protein</fullName>
    </submittedName>
</protein>
<dbReference type="GO" id="GO:0003824">
    <property type="term" value="F:catalytic activity"/>
    <property type="evidence" value="ECO:0007669"/>
    <property type="project" value="InterPro"/>
</dbReference>
<dbReference type="PANTHER" id="PTHR46082">
    <property type="entry name" value="ATP/GTP-BINDING PROTEIN-RELATED"/>
    <property type="match status" value="1"/>
</dbReference>
<dbReference type="InterPro" id="IPR053137">
    <property type="entry name" value="NLR-like"/>
</dbReference>
<evidence type="ECO:0000313" key="2">
    <source>
        <dbReference type="Proteomes" id="UP000800200"/>
    </source>
</evidence>
<dbReference type="OrthoDB" id="1577640at2759"/>
<dbReference type="SUPFAM" id="SSF53167">
    <property type="entry name" value="Purine and uridine phosphorylases"/>
    <property type="match status" value="1"/>
</dbReference>
<organism evidence="1 2">
    <name type="scientific">Zopfia rhizophila CBS 207.26</name>
    <dbReference type="NCBI Taxonomy" id="1314779"/>
    <lineage>
        <taxon>Eukaryota</taxon>
        <taxon>Fungi</taxon>
        <taxon>Dikarya</taxon>
        <taxon>Ascomycota</taxon>
        <taxon>Pezizomycotina</taxon>
        <taxon>Dothideomycetes</taxon>
        <taxon>Dothideomycetes incertae sedis</taxon>
        <taxon>Zopfiaceae</taxon>
        <taxon>Zopfia</taxon>
    </lineage>
</organism>
<gene>
    <name evidence="1" type="ORF">K469DRAFT_707990</name>
</gene>
<accession>A0A6A6DZW0</accession>
<dbReference type="EMBL" id="ML994634">
    <property type="protein sequence ID" value="KAF2185211.1"/>
    <property type="molecule type" value="Genomic_DNA"/>
</dbReference>
<evidence type="ECO:0000313" key="1">
    <source>
        <dbReference type="EMBL" id="KAF2185211.1"/>
    </source>
</evidence>
<dbReference type="GO" id="GO:0009116">
    <property type="term" value="P:nucleoside metabolic process"/>
    <property type="evidence" value="ECO:0007669"/>
    <property type="project" value="InterPro"/>
</dbReference>
<keyword evidence="2" id="KW-1185">Reference proteome</keyword>
<dbReference type="InterPro" id="IPR035994">
    <property type="entry name" value="Nucleoside_phosphorylase_sf"/>
</dbReference>
<dbReference type="Gene3D" id="3.40.50.1580">
    <property type="entry name" value="Nucleoside phosphorylase domain"/>
    <property type="match status" value="1"/>
</dbReference>